<dbReference type="PANTHER" id="PTHR11559">
    <property type="entry name" value="CARBOXYLESTERASE"/>
    <property type="match status" value="1"/>
</dbReference>
<accession>A0ABV6QEM5</accession>
<dbReference type="PROSITE" id="PS00122">
    <property type="entry name" value="CARBOXYLESTERASE_B_1"/>
    <property type="match status" value="1"/>
</dbReference>
<feature type="domain" description="Carboxylesterase type B" evidence="5">
    <location>
        <begin position="33"/>
        <end position="472"/>
    </location>
</feature>
<feature type="region of interest" description="Disordered" evidence="4">
    <location>
        <begin position="64"/>
        <end position="85"/>
    </location>
</feature>
<dbReference type="EC" id="3.1.1.-" evidence="3"/>
<dbReference type="InterPro" id="IPR019826">
    <property type="entry name" value="Carboxylesterase_B_AS"/>
</dbReference>
<evidence type="ECO:0000256" key="3">
    <source>
        <dbReference type="RuleBase" id="RU361235"/>
    </source>
</evidence>
<evidence type="ECO:0000256" key="1">
    <source>
        <dbReference type="ARBA" id="ARBA00005964"/>
    </source>
</evidence>
<name>A0ABV6QEM5_9ACTN</name>
<proteinExistence type="inferred from homology"/>
<comment type="caution">
    <text evidence="6">The sequence shown here is derived from an EMBL/GenBank/DDBJ whole genome shotgun (WGS) entry which is preliminary data.</text>
</comment>
<dbReference type="RefSeq" id="WP_380043771.1">
    <property type="nucleotide sequence ID" value="NZ_JBHLTC010000002.1"/>
</dbReference>
<comment type="similarity">
    <text evidence="1 3">Belongs to the type-B carboxylesterase/lipase family.</text>
</comment>
<organism evidence="6 7">
    <name type="scientific">Kribbella deserti</name>
    <dbReference type="NCBI Taxonomy" id="1926257"/>
    <lineage>
        <taxon>Bacteria</taxon>
        <taxon>Bacillati</taxon>
        <taxon>Actinomycetota</taxon>
        <taxon>Actinomycetes</taxon>
        <taxon>Propionibacteriales</taxon>
        <taxon>Kribbellaceae</taxon>
        <taxon>Kribbella</taxon>
    </lineage>
</organism>
<keyword evidence="2 3" id="KW-0378">Hydrolase</keyword>
<evidence type="ECO:0000256" key="4">
    <source>
        <dbReference type="SAM" id="MobiDB-lite"/>
    </source>
</evidence>
<dbReference type="InterPro" id="IPR002018">
    <property type="entry name" value="CarbesteraseB"/>
</dbReference>
<dbReference type="EMBL" id="JBHLTC010000002">
    <property type="protein sequence ID" value="MFC0623081.1"/>
    <property type="molecule type" value="Genomic_DNA"/>
</dbReference>
<gene>
    <name evidence="6" type="ORF">ACFFGN_03350</name>
</gene>
<sequence>MRVLGIALALVLGFAPVGSTATTATSAEVSGGPRVKVDGGEVEGVRTGRVERYNGIPFAAPPLGPRRWRAPQPAPAWSGVRSGRDARPNCLQDPHDGVPGPQSEDCLYLNVTTPARKSREPLPVMVWLYGGGFFQGAGNDYDPARLVADGNVIVVTPNYRLGTFGFLAMPDLPDAGSFGLLDQRAALRWVQRNAKSFGGDPGKVTLFGESAGGMSTCALLTSPQTKGLFHRAIMQSGTCDTEWPAYLPKGLGPFQRVDELRRQGLAFAKELGCTTIACLRAKPADLLQTGMKTFGPAYGTSLLPLEPSEALRRGTFHRVPTLVGTTRDESRLSIAFAVPRPLTPQGYRDLLAEDYGPDAARVVKRYPPVQGDNGMNYADLSTDRTWAFTTRRTQDALAGRTPLYAYEFADRNAPAFKGMPNPGYPYGAFHGSELNYLFEILGEKPAFTPAQRDLAAAMVQVWTTFAATGRPGWPAYGATGRVQSFAPGNIGPTNYVRNHQLDFWSDLHGR</sequence>
<reference evidence="6 7" key="1">
    <citation type="submission" date="2024-09" db="EMBL/GenBank/DDBJ databases">
        <authorList>
            <person name="Sun Q."/>
            <person name="Mori K."/>
        </authorList>
    </citation>
    <scope>NUCLEOTIDE SEQUENCE [LARGE SCALE GENOMIC DNA]</scope>
    <source>
        <strain evidence="6 7">CGMCC 1.15906</strain>
    </source>
</reference>
<dbReference type="Pfam" id="PF00135">
    <property type="entry name" value="COesterase"/>
    <property type="match status" value="1"/>
</dbReference>
<feature type="signal peptide" evidence="3">
    <location>
        <begin position="1"/>
        <end position="21"/>
    </location>
</feature>
<evidence type="ECO:0000313" key="7">
    <source>
        <dbReference type="Proteomes" id="UP001589890"/>
    </source>
</evidence>
<dbReference type="InterPro" id="IPR029058">
    <property type="entry name" value="AB_hydrolase_fold"/>
</dbReference>
<dbReference type="InterPro" id="IPR050309">
    <property type="entry name" value="Type-B_Carboxylest/Lipase"/>
</dbReference>
<feature type="chain" id="PRO_5044963140" description="Carboxylic ester hydrolase" evidence="3">
    <location>
        <begin position="22"/>
        <end position="510"/>
    </location>
</feature>
<keyword evidence="7" id="KW-1185">Reference proteome</keyword>
<evidence type="ECO:0000259" key="5">
    <source>
        <dbReference type="Pfam" id="PF00135"/>
    </source>
</evidence>
<dbReference type="Proteomes" id="UP001589890">
    <property type="component" value="Unassembled WGS sequence"/>
</dbReference>
<evidence type="ECO:0000313" key="6">
    <source>
        <dbReference type="EMBL" id="MFC0623081.1"/>
    </source>
</evidence>
<dbReference type="Gene3D" id="3.40.50.1820">
    <property type="entry name" value="alpha/beta hydrolase"/>
    <property type="match status" value="1"/>
</dbReference>
<protein>
    <recommendedName>
        <fullName evidence="3">Carboxylic ester hydrolase</fullName>
        <ecNumber evidence="3">3.1.1.-</ecNumber>
    </recommendedName>
</protein>
<dbReference type="SUPFAM" id="SSF53474">
    <property type="entry name" value="alpha/beta-Hydrolases"/>
    <property type="match status" value="1"/>
</dbReference>
<evidence type="ECO:0000256" key="2">
    <source>
        <dbReference type="ARBA" id="ARBA00022801"/>
    </source>
</evidence>
<keyword evidence="3" id="KW-0732">Signal</keyword>